<dbReference type="EMBL" id="JBHUFD010000006">
    <property type="protein sequence ID" value="MFD1874325.1"/>
    <property type="molecule type" value="Genomic_DNA"/>
</dbReference>
<dbReference type="RefSeq" id="WP_382316024.1">
    <property type="nucleotide sequence ID" value="NZ_JBHUFD010000006.1"/>
</dbReference>
<reference evidence="2" key="1">
    <citation type="journal article" date="2019" name="Int. J. Syst. Evol. Microbiol.">
        <title>The Global Catalogue of Microorganisms (GCM) 10K type strain sequencing project: providing services to taxonomists for standard genome sequencing and annotation.</title>
        <authorList>
            <consortium name="The Broad Institute Genomics Platform"/>
            <consortium name="The Broad Institute Genome Sequencing Center for Infectious Disease"/>
            <person name="Wu L."/>
            <person name="Ma J."/>
        </authorList>
    </citation>
    <scope>NUCLEOTIDE SEQUENCE [LARGE SCALE GENOMIC DNA]</scope>
    <source>
        <strain evidence="2">CGMCC 1.15795</strain>
    </source>
</reference>
<gene>
    <name evidence="1" type="ORF">ACFSDX_17905</name>
</gene>
<dbReference type="Pfam" id="PF13585">
    <property type="entry name" value="CHU_C"/>
    <property type="match status" value="1"/>
</dbReference>
<accession>A0ABW4QXV2</accession>
<dbReference type="Proteomes" id="UP001597197">
    <property type="component" value="Unassembled WGS sequence"/>
</dbReference>
<name>A0ABW4QXV2_9BACT</name>
<evidence type="ECO:0000313" key="2">
    <source>
        <dbReference type="Proteomes" id="UP001597197"/>
    </source>
</evidence>
<evidence type="ECO:0000313" key="1">
    <source>
        <dbReference type="EMBL" id="MFD1874325.1"/>
    </source>
</evidence>
<proteinExistence type="predicted"/>
<sequence length="245" mass="25690">MGELAGTTGRWNWVELAGGNGGAVLSTYPFAGDDFAGSVQALSNQQFIVSGTFSNQARLGSAVGPLASALSDGFVARLTVPAPCTASAPPATLRIVPGSATCGDGRMLQATGVPQGSTLIWSTGSAADSIIVAAPGTYYLTVSTLAGCDYQLASTVTADELRPSIPPNIITPNGDHLNDQWVIPNLADNTHAWLYNRWGRLVYEAPVYDNSWAAKDLPAGVYYYVLRRPGLCPAASLKGWVEVVR</sequence>
<comment type="caution">
    <text evidence="1">The sequence shown here is derived from an EMBL/GenBank/DDBJ whole genome shotgun (WGS) entry which is preliminary data.</text>
</comment>
<organism evidence="1 2">
    <name type="scientific">Hymenobacter bucti</name>
    <dbReference type="NCBI Taxonomy" id="1844114"/>
    <lineage>
        <taxon>Bacteria</taxon>
        <taxon>Pseudomonadati</taxon>
        <taxon>Bacteroidota</taxon>
        <taxon>Cytophagia</taxon>
        <taxon>Cytophagales</taxon>
        <taxon>Hymenobacteraceae</taxon>
        <taxon>Hymenobacter</taxon>
    </lineage>
</organism>
<keyword evidence="2" id="KW-1185">Reference proteome</keyword>
<protein>
    <submittedName>
        <fullName evidence="1">Gliding motility-associated C-terminal domain-containing protein</fullName>
    </submittedName>
</protein>